<evidence type="ECO:0000313" key="8">
    <source>
        <dbReference type="EMBL" id="BAZ87062.1"/>
    </source>
</evidence>
<keyword evidence="4" id="KW-0813">Transport</keyword>
<dbReference type="GO" id="GO:0016646">
    <property type="term" value="F:oxidoreductase activity, acting on the CH-NH group of donors, NAD or NADP as acceptor"/>
    <property type="evidence" value="ECO:0007669"/>
    <property type="project" value="UniProtKB-ARBA"/>
</dbReference>
<dbReference type="Proteomes" id="UP000218702">
    <property type="component" value="Chromosome"/>
</dbReference>
<dbReference type="Gene3D" id="3.40.50.360">
    <property type="match status" value="1"/>
</dbReference>
<evidence type="ECO:0000256" key="6">
    <source>
        <dbReference type="ARBA" id="ARBA00025633"/>
    </source>
</evidence>
<evidence type="ECO:0000256" key="3">
    <source>
        <dbReference type="ARBA" id="ARBA00007121"/>
    </source>
</evidence>
<dbReference type="SUPFAM" id="SSF50475">
    <property type="entry name" value="FMN-binding split barrel"/>
    <property type="match status" value="1"/>
</dbReference>
<dbReference type="Pfam" id="PF01613">
    <property type="entry name" value="Flavin_Reduct"/>
    <property type="match status" value="1"/>
</dbReference>
<dbReference type="SMART" id="SM00849">
    <property type="entry name" value="Lactamase_B"/>
    <property type="match status" value="1"/>
</dbReference>
<dbReference type="Gene3D" id="3.60.15.10">
    <property type="entry name" value="Ribonuclease Z/Hydroxyacylglutathione hydrolase-like"/>
    <property type="match status" value="1"/>
</dbReference>
<dbReference type="InterPro" id="IPR029039">
    <property type="entry name" value="Flavoprotein-like_sf"/>
</dbReference>
<gene>
    <name evidence="8" type="ORF">NIES806_32800</name>
</gene>
<dbReference type="PROSITE" id="PS50902">
    <property type="entry name" value="FLAVODOXIN_LIKE"/>
    <property type="match status" value="1"/>
</dbReference>
<dbReference type="InterPro" id="IPR036866">
    <property type="entry name" value="RibonucZ/Hydroxyglut_hydro"/>
</dbReference>
<comment type="similarity">
    <text evidence="3">In the N-terminal section; belongs to the zinc metallo-hydrolase group 3 family.</text>
</comment>
<accession>A0A1Z4V6A1</accession>
<evidence type="ECO:0000256" key="5">
    <source>
        <dbReference type="ARBA" id="ARBA00022982"/>
    </source>
</evidence>
<dbReference type="PANTHER" id="PTHR32145">
    <property type="entry name" value="DIFLAVIN FLAVOPROTEIN A 2-RELATED"/>
    <property type="match status" value="1"/>
</dbReference>
<proteinExistence type="inferred from homology"/>
<evidence type="ECO:0000259" key="7">
    <source>
        <dbReference type="PROSITE" id="PS50902"/>
    </source>
</evidence>
<dbReference type="SUPFAM" id="SSF56281">
    <property type="entry name" value="Metallo-hydrolase/oxidoreductase"/>
    <property type="match status" value="1"/>
</dbReference>
<comment type="function">
    <text evidence="6">Mediates electron transfer from NADH to oxygen, reducing it to water. This modular protein has 3 redox cofactors, in other organisms the same activity requires 2 or 3 proteins.</text>
</comment>
<dbReference type="InterPro" id="IPR045761">
    <property type="entry name" value="ODP_dom"/>
</dbReference>
<dbReference type="Pfam" id="PF19583">
    <property type="entry name" value="ODP"/>
    <property type="match status" value="1"/>
</dbReference>
<evidence type="ECO:0000256" key="1">
    <source>
        <dbReference type="ARBA" id="ARBA00001962"/>
    </source>
</evidence>
<dbReference type="InterPro" id="IPR051285">
    <property type="entry name" value="NADH_oxidoreductase_modular"/>
</dbReference>
<dbReference type="PANTHER" id="PTHR32145:SF32">
    <property type="entry name" value="DIFLAVIN FLAVOPROTEIN A 4-RELATED"/>
    <property type="match status" value="1"/>
</dbReference>
<keyword evidence="5" id="KW-0249">Electron transport</keyword>
<dbReference type="InterPro" id="IPR008254">
    <property type="entry name" value="Flavodoxin/NO_synth"/>
</dbReference>
<feature type="domain" description="Flavodoxin-like" evidence="7">
    <location>
        <begin position="288"/>
        <end position="426"/>
    </location>
</feature>
<dbReference type="InterPro" id="IPR012349">
    <property type="entry name" value="Split_barrel_FMN-bd"/>
</dbReference>
<keyword evidence="9" id="KW-1185">Reference proteome</keyword>
<dbReference type="CDD" id="cd07709">
    <property type="entry name" value="flavodiiron_proteins_MBL-fold"/>
    <property type="match status" value="1"/>
</dbReference>
<dbReference type="AlphaFoldDB" id="A0A1Z4V6A1"/>
<dbReference type="Pfam" id="PF00258">
    <property type="entry name" value="Flavodoxin_1"/>
    <property type="match status" value="1"/>
</dbReference>
<evidence type="ECO:0000256" key="2">
    <source>
        <dbReference type="ARBA" id="ARBA00006098"/>
    </source>
</evidence>
<dbReference type="SMART" id="SM00903">
    <property type="entry name" value="Flavin_Reduct"/>
    <property type="match status" value="1"/>
</dbReference>
<comment type="cofactor">
    <cofactor evidence="1">
        <name>Fe cation</name>
        <dbReference type="ChEBI" id="CHEBI:24875"/>
    </cofactor>
</comment>
<protein>
    <submittedName>
        <fullName evidence="8">Flavin reductase domain-containing protein FMN-binding protein</fullName>
    </submittedName>
</protein>
<organism evidence="8 9">
    <name type="scientific">Dolichospermum compactum NIES-806</name>
    <dbReference type="NCBI Taxonomy" id="1973481"/>
    <lineage>
        <taxon>Bacteria</taxon>
        <taxon>Bacillati</taxon>
        <taxon>Cyanobacteriota</taxon>
        <taxon>Cyanophyceae</taxon>
        <taxon>Nostocales</taxon>
        <taxon>Aphanizomenonaceae</taxon>
        <taxon>Dolichospermum</taxon>
        <taxon>Dolichospermum compactum</taxon>
    </lineage>
</organism>
<dbReference type="InterPro" id="IPR002563">
    <property type="entry name" value="Flavin_Rdtase-like_dom"/>
</dbReference>
<dbReference type="InterPro" id="IPR001279">
    <property type="entry name" value="Metallo-B-lactamas"/>
</dbReference>
<evidence type="ECO:0000313" key="9">
    <source>
        <dbReference type="Proteomes" id="UP000218702"/>
    </source>
</evidence>
<reference evidence="8 9" key="1">
    <citation type="submission" date="2017-06" db="EMBL/GenBank/DDBJ databases">
        <title>Genome sequencing of cyanobaciteial culture collection at National Institute for Environmental Studies (NIES).</title>
        <authorList>
            <person name="Hirose Y."/>
            <person name="Shimura Y."/>
            <person name="Fujisawa T."/>
            <person name="Nakamura Y."/>
            <person name="Kawachi M."/>
        </authorList>
    </citation>
    <scope>NUCLEOTIDE SEQUENCE [LARGE SCALE GENOMIC DNA]</scope>
    <source>
        <strain evidence="8 9">NIES-806</strain>
    </source>
</reference>
<dbReference type="SUPFAM" id="SSF52218">
    <property type="entry name" value="Flavoproteins"/>
    <property type="match status" value="1"/>
</dbReference>
<dbReference type="EMBL" id="AP018316">
    <property type="protein sequence ID" value="BAZ87062.1"/>
    <property type="molecule type" value="Genomic_DNA"/>
</dbReference>
<comment type="similarity">
    <text evidence="2">In the C-terminal section; belongs to the flavodoxin reductase family.</text>
</comment>
<name>A0A1Z4V6A1_9CYAN</name>
<dbReference type="GO" id="GO:0010181">
    <property type="term" value="F:FMN binding"/>
    <property type="evidence" value="ECO:0007669"/>
    <property type="project" value="InterPro"/>
</dbReference>
<dbReference type="KEGG" id="dcm:NIES806_32800"/>
<evidence type="ECO:0000256" key="4">
    <source>
        <dbReference type="ARBA" id="ARBA00022448"/>
    </source>
</evidence>
<dbReference type="Gene3D" id="2.30.110.10">
    <property type="entry name" value="Electron Transport, Fmn-binding Protein, Chain A"/>
    <property type="match status" value="1"/>
</dbReference>
<sequence>MTLPDSFSNAVESAKNWVSQVFSTQQVSMSDSRPRDVQILPIATNTKVMRSRSKSRLRFEIEYALERGTTSNSYLIEADKTALTDAPAEGFTEIYLEALQKTINVQKLDYVILGHFNPNRIPTLKAILAIAPQITFVCSLPAANNLRAAFTDQDIKVLVMRGKETLDLGKGHVLKFLPTPSPRWPEALCTYDQQTQILFTDKLFGAHICGEEVFDDHWETFKEDQRYYFNCLMAPHATHVESALEKISDLQVRMYAVGHGPLVRTSLIELTKSYAEWSRAQKDREISVALLYASAYGNTATLAQAMALGLTKGGVAVKSVNCEFATADEIRTSLEQADGFIIGTPTIGGHAPTPIHTALGIVLSTGDNTKPAGVFGSYGWSGEALDLVECKLRDAGYRFGFDTLKVKFKPDEVTLKYCEEVGTDFAQSLRKAKKVRVPQQAATPTEQAVGRIIGSVCVIAAKQGEFSTGMMGAWVSQATFNPPGITVAIAKERAVESLLYPGGKFVLNILPEGVHVEYMKHFRKSFKPGEDRFANFPTAEADNGCTILTEACAYLECLVQQRLECGDHWVIYATVDNGKLLKPDAMTAINHRKTGSYY</sequence>